<keyword evidence="2" id="KW-1003">Cell membrane</keyword>
<evidence type="ECO:0000256" key="8">
    <source>
        <dbReference type="SAM" id="Coils"/>
    </source>
</evidence>
<reference evidence="11 12" key="1">
    <citation type="submission" date="2016-10" db="EMBL/GenBank/DDBJ databases">
        <authorList>
            <person name="de Groot N.N."/>
        </authorList>
    </citation>
    <scope>NUCLEOTIDE SEQUENCE [LARGE SCALE GENOMIC DNA]</scope>
    <source>
        <strain evidence="11 12">TC2-24</strain>
    </source>
</reference>
<evidence type="ECO:0000313" key="12">
    <source>
        <dbReference type="Proteomes" id="UP000199373"/>
    </source>
</evidence>
<dbReference type="InterPro" id="IPR038078">
    <property type="entry name" value="PhoU-like_sf"/>
</dbReference>
<dbReference type="NCBIfam" id="TIGR00704">
    <property type="entry name" value="NaPi_cotrn_rel"/>
    <property type="match status" value="1"/>
</dbReference>
<feature type="transmembrane region" description="Helical" evidence="9">
    <location>
        <begin position="81"/>
        <end position="102"/>
    </location>
</feature>
<feature type="DNA-binding region" description="OmpR/PhoB-type" evidence="7">
    <location>
        <begin position="557"/>
        <end position="652"/>
    </location>
</feature>
<dbReference type="PANTHER" id="PTHR10010">
    <property type="entry name" value="SOLUTE CARRIER FAMILY 34 SODIUM PHOSPHATE , MEMBER 2-RELATED"/>
    <property type="match status" value="1"/>
</dbReference>
<protein>
    <submittedName>
        <fullName evidence="11">Phosphate:Na+ symporter</fullName>
    </submittedName>
</protein>
<dbReference type="InterPro" id="IPR001867">
    <property type="entry name" value="OmpR/PhoB-type_DNA-bd"/>
</dbReference>
<evidence type="ECO:0000256" key="2">
    <source>
        <dbReference type="ARBA" id="ARBA00022475"/>
    </source>
</evidence>
<feature type="domain" description="OmpR/PhoB-type" evidence="10">
    <location>
        <begin position="557"/>
        <end position="652"/>
    </location>
</feature>
<keyword evidence="5 7" id="KW-0238">DNA-binding</keyword>
<evidence type="ECO:0000313" key="11">
    <source>
        <dbReference type="EMBL" id="SEV80145.1"/>
    </source>
</evidence>
<evidence type="ECO:0000256" key="9">
    <source>
        <dbReference type="SAM" id="Phobius"/>
    </source>
</evidence>
<dbReference type="GO" id="GO:0005886">
    <property type="term" value="C:plasma membrane"/>
    <property type="evidence" value="ECO:0007669"/>
    <property type="project" value="UniProtKB-SubCell"/>
</dbReference>
<dbReference type="AlphaFoldDB" id="A0A1I0LX41"/>
<keyword evidence="12" id="KW-1185">Reference proteome</keyword>
<feature type="transmembrane region" description="Helical" evidence="9">
    <location>
        <begin position="174"/>
        <end position="194"/>
    </location>
</feature>
<dbReference type="NCBIfam" id="NF037997">
    <property type="entry name" value="Na_Pi_symport"/>
    <property type="match status" value="1"/>
</dbReference>
<dbReference type="InterPro" id="IPR003841">
    <property type="entry name" value="Na/Pi_transpt"/>
</dbReference>
<dbReference type="GO" id="GO:0005436">
    <property type="term" value="F:sodium:phosphate symporter activity"/>
    <property type="evidence" value="ECO:0007669"/>
    <property type="project" value="InterPro"/>
</dbReference>
<evidence type="ECO:0000256" key="7">
    <source>
        <dbReference type="PROSITE-ProRule" id="PRU01091"/>
    </source>
</evidence>
<feature type="coiled-coil region" evidence="8">
    <location>
        <begin position="385"/>
        <end position="412"/>
    </location>
</feature>
<dbReference type="Proteomes" id="UP000199373">
    <property type="component" value="Unassembled WGS sequence"/>
</dbReference>
<comment type="subcellular location">
    <subcellularLocation>
        <location evidence="1">Cell membrane</location>
        <topology evidence="1">Multi-pass membrane protein</topology>
    </subcellularLocation>
</comment>
<evidence type="ECO:0000256" key="6">
    <source>
        <dbReference type="ARBA" id="ARBA00023136"/>
    </source>
</evidence>
<keyword evidence="6 9" id="KW-0472">Membrane</keyword>
<feature type="transmembrane region" description="Helical" evidence="9">
    <location>
        <begin position="50"/>
        <end position="74"/>
    </location>
</feature>
<dbReference type="GO" id="GO:0003677">
    <property type="term" value="F:DNA binding"/>
    <property type="evidence" value="ECO:0007669"/>
    <property type="project" value="UniProtKB-UniRule"/>
</dbReference>
<dbReference type="Pfam" id="PF02690">
    <property type="entry name" value="Na_Pi_cotrans"/>
    <property type="match status" value="2"/>
</dbReference>
<evidence type="ECO:0000256" key="5">
    <source>
        <dbReference type="ARBA" id="ARBA00023125"/>
    </source>
</evidence>
<dbReference type="Gene3D" id="1.20.58.220">
    <property type="entry name" value="Phosphate transport system protein phou homolog 2, domain 2"/>
    <property type="match status" value="1"/>
</dbReference>
<feature type="transmembrane region" description="Helical" evidence="9">
    <location>
        <begin position="248"/>
        <end position="270"/>
    </location>
</feature>
<dbReference type="GO" id="GO:0044341">
    <property type="term" value="P:sodium-dependent phosphate transport"/>
    <property type="evidence" value="ECO:0007669"/>
    <property type="project" value="InterPro"/>
</dbReference>
<dbReference type="InterPro" id="IPR004633">
    <property type="entry name" value="NaPi_cotrn-rel/YqeW-like"/>
</dbReference>
<dbReference type="EMBL" id="FOIQ01000001">
    <property type="protein sequence ID" value="SEV80145.1"/>
    <property type="molecule type" value="Genomic_DNA"/>
</dbReference>
<dbReference type="SMART" id="SM00862">
    <property type="entry name" value="Trans_reg_C"/>
    <property type="match status" value="1"/>
</dbReference>
<evidence type="ECO:0000256" key="3">
    <source>
        <dbReference type="ARBA" id="ARBA00022692"/>
    </source>
</evidence>
<gene>
    <name evidence="11" type="ORF">SAMN04487850_0040</name>
</gene>
<keyword evidence="4 9" id="KW-1133">Transmembrane helix</keyword>
<dbReference type="SUPFAM" id="SSF109755">
    <property type="entry name" value="PhoU-like"/>
    <property type="match status" value="1"/>
</dbReference>
<dbReference type="GO" id="GO:0006355">
    <property type="term" value="P:regulation of DNA-templated transcription"/>
    <property type="evidence" value="ECO:0007669"/>
    <property type="project" value="InterPro"/>
</dbReference>
<organism evidence="11 12">
    <name type="scientific">Prevotella aff. ruminicola Tc2-24</name>
    <dbReference type="NCBI Taxonomy" id="81582"/>
    <lineage>
        <taxon>Bacteria</taxon>
        <taxon>Pseudomonadati</taxon>
        <taxon>Bacteroidota</taxon>
        <taxon>Bacteroidia</taxon>
        <taxon>Bacteroidales</taxon>
        <taxon>Prevotellaceae</taxon>
        <taxon>Prevotella</taxon>
    </lineage>
</organism>
<evidence type="ECO:0000256" key="1">
    <source>
        <dbReference type="ARBA" id="ARBA00004651"/>
    </source>
</evidence>
<evidence type="ECO:0000259" key="10">
    <source>
        <dbReference type="PROSITE" id="PS51755"/>
    </source>
</evidence>
<dbReference type="PANTHER" id="PTHR10010:SF46">
    <property type="entry name" value="SODIUM-DEPENDENT PHOSPHATE TRANSPORT PROTEIN 2B"/>
    <property type="match status" value="1"/>
</dbReference>
<feature type="transmembrane region" description="Helical" evidence="9">
    <location>
        <begin position="108"/>
        <end position="126"/>
    </location>
</feature>
<accession>A0A1I0LX41</accession>
<dbReference type="InterPro" id="IPR036388">
    <property type="entry name" value="WH-like_DNA-bd_sf"/>
</dbReference>
<keyword evidence="3 9" id="KW-0812">Transmembrane</keyword>
<name>A0A1I0LX41_9BACT</name>
<dbReference type="GO" id="GO:0000160">
    <property type="term" value="P:phosphorelay signal transduction system"/>
    <property type="evidence" value="ECO:0007669"/>
    <property type="project" value="InterPro"/>
</dbReference>
<feature type="transmembrane region" description="Helical" evidence="9">
    <location>
        <begin position="133"/>
        <end position="154"/>
    </location>
</feature>
<sequence length="652" mass="72088">MTMGLFFRLLGSLALLIYGMKTMSDALQKMAGPSLRHILARMTGNRLSGMLTGTMVTCAVQSSSATTVMTVSFVSAGLLTLAQAISVIMGANIGTTLTAWIMSLGYNLDLTAVVFPAFFIGMVLIYKKHHRVAGDFLFGLAFLFWSLVMLSSVGRDMDLAHNDDVVNFFASFDTGSYLTILAFLAAGTVITCVVQSSAAVMAITILLCSTGVLPIYMGVALVMGENIGTTATANLAALGAGTEARRAALAHLLFNVFGVVWVLAVFYPFVDMVCRLVGYTPSMSGQAERIPVVLAMFHTCFNVLNTMLLIGLIPQMERLVCRILPDMAVAEKQPTTLHFISGGVMQTPEIAILQAQKEIVHFSERMHSMFGMACALIDETDKKEIESQYARIERYETIADNMEIEIAKYLEQVGNEHLSDDSKEKTRIMLRQIGELESIGDACYKIARTVRHLREDKEDFTAGQYDRMHDLLRLVNEAIVQMIVVVSGRRNDLSLADSLSIEDDINELRNQLRSETVMGVNSHQYSYALGTFYNDIVSDCEKIGDYVMNIVEARLGKRLLSYNGLCMNLDKKAVTVDGNPVNLTRTEFDLLQLLLTNRGNVLSRRQLMDTVWAGVIVTDHTINVNITRLRKKLGPYAQNIISRTGFGYLFEE</sequence>
<dbReference type="SUPFAM" id="SSF46894">
    <property type="entry name" value="C-terminal effector domain of the bipartite response regulators"/>
    <property type="match status" value="1"/>
</dbReference>
<dbReference type="InterPro" id="IPR016032">
    <property type="entry name" value="Sig_transdc_resp-reg_C-effctor"/>
</dbReference>
<dbReference type="Pfam" id="PF00486">
    <property type="entry name" value="Trans_reg_C"/>
    <property type="match status" value="1"/>
</dbReference>
<dbReference type="CDD" id="cd00383">
    <property type="entry name" value="trans_reg_C"/>
    <property type="match status" value="1"/>
</dbReference>
<keyword evidence="8" id="KW-0175">Coiled coil</keyword>
<evidence type="ECO:0000256" key="4">
    <source>
        <dbReference type="ARBA" id="ARBA00022989"/>
    </source>
</evidence>
<feature type="transmembrane region" description="Helical" evidence="9">
    <location>
        <begin position="290"/>
        <end position="313"/>
    </location>
</feature>
<dbReference type="PROSITE" id="PS51755">
    <property type="entry name" value="OMPR_PHOB"/>
    <property type="match status" value="1"/>
</dbReference>
<proteinExistence type="predicted"/>
<dbReference type="Gene3D" id="1.10.10.10">
    <property type="entry name" value="Winged helix-like DNA-binding domain superfamily/Winged helix DNA-binding domain"/>
    <property type="match status" value="1"/>
</dbReference>
<feature type="transmembrane region" description="Helical" evidence="9">
    <location>
        <begin position="201"/>
        <end position="223"/>
    </location>
</feature>